<dbReference type="SUPFAM" id="SSF53756">
    <property type="entry name" value="UDP-Glycosyltransferase/glycogen phosphorylase"/>
    <property type="match status" value="1"/>
</dbReference>
<dbReference type="EMBL" id="BAAAAF010000004">
    <property type="protein sequence ID" value="GAA0035511.1"/>
    <property type="molecule type" value="Genomic_DNA"/>
</dbReference>
<feature type="domain" description="Glycosyl transferase family 28 C-terminal" evidence="1">
    <location>
        <begin position="230"/>
        <end position="352"/>
    </location>
</feature>
<reference evidence="2 3" key="1">
    <citation type="submission" date="2024-01" db="EMBL/GenBank/DDBJ databases">
        <title>Characterization of antibiotic resistant novel bacterial strains and their environmental applications.</title>
        <authorList>
            <person name="Manzoor S."/>
            <person name="Abbas S."/>
            <person name="Arshad M."/>
            <person name="Ahmed I."/>
        </authorList>
    </citation>
    <scope>NUCLEOTIDE SEQUENCE [LARGE SCALE GENOMIC DNA]</scope>
    <source>
        <strain evidence="2 3">NCCP-602</strain>
    </source>
</reference>
<dbReference type="PANTHER" id="PTHR21015:SF28">
    <property type="entry name" value="SLL1722 PROTEIN"/>
    <property type="match status" value="1"/>
</dbReference>
<dbReference type="PANTHER" id="PTHR21015">
    <property type="entry name" value="UDP-N-ACETYLGLUCOSAMINE--N-ACETYLMURAMYL-(PENTAPEPTIDE) PYROPHOSPHORYL-UNDECAPRENOL N-ACETYLGLUCOSAMINE TRANSFERASE 1"/>
    <property type="match status" value="1"/>
</dbReference>
<dbReference type="RefSeq" id="WP_339392389.1">
    <property type="nucleotide sequence ID" value="NZ_BAAAAF010000004.1"/>
</dbReference>
<evidence type="ECO:0000313" key="3">
    <source>
        <dbReference type="Proteomes" id="UP001498238"/>
    </source>
</evidence>
<organism evidence="2 3">
    <name type="scientific">Brevibacterium metallidurans</name>
    <dbReference type="NCBI Taxonomy" id="1482676"/>
    <lineage>
        <taxon>Bacteria</taxon>
        <taxon>Bacillati</taxon>
        <taxon>Actinomycetota</taxon>
        <taxon>Actinomycetes</taxon>
        <taxon>Micrococcales</taxon>
        <taxon>Brevibacteriaceae</taxon>
        <taxon>Brevibacterium</taxon>
    </lineage>
</organism>
<proteinExistence type="predicted"/>
<dbReference type="InterPro" id="IPR007235">
    <property type="entry name" value="Glyco_trans_28_C"/>
</dbReference>
<keyword evidence="3" id="KW-1185">Reference proteome</keyword>
<evidence type="ECO:0000259" key="1">
    <source>
        <dbReference type="Pfam" id="PF04101"/>
    </source>
</evidence>
<evidence type="ECO:0000313" key="2">
    <source>
        <dbReference type="EMBL" id="GAA0035511.1"/>
    </source>
</evidence>
<gene>
    <name evidence="2" type="ORF">NCCP602_14720</name>
</gene>
<dbReference type="Pfam" id="PF04101">
    <property type="entry name" value="Glyco_tran_28_C"/>
    <property type="match status" value="1"/>
</dbReference>
<dbReference type="Proteomes" id="UP001498238">
    <property type="component" value="Unassembled WGS sequence"/>
</dbReference>
<protein>
    <submittedName>
        <fullName evidence="2">Glycosyltransferase</fullName>
    </submittedName>
</protein>
<accession>A0ABN0SM95</accession>
<name>A0ABN0SM95_9MICO</name>
<dbReference type="Gene3D" id="3.40.50.2000">
    <property type="entry name" value="Glycogen Phosphorylase B"/>
    <property type="match status" value="1"/>
</dbReference>
<comment type="caution">
    <text evidence="2">The sequence shown here is derived from an EMBL/GenBank/DDBJ whole genome shotgun (WGS) entry which is preliminary data.</text>
</comment>
<sequence length="412" mass="43614">MTENLRIALFSHDSLGLGHIRRNRALAFALAAQLPELTGRSVSGLLIAGSPEAARFDLPGGWDWVILPGVTPSAGGYAPRALASTMEGLKSLRSAAITAVLEQQQPDLFIVDRHPFGIDGELTEALGRARTHGTRTVLGLREVLDDPAVIASEWARVGGPGAVASAFDEVWIYGDPEVYDPRTTGEVPTELARLARTTGYLSLTQREKVASFADPVLSAAEPFVLTCLGGGSDGAALAERAILAAPPDGHRHIVVVGPQMQSAEVDRLTRSAPERAHIVRHCPDMPGLIARAAAVVCMGGYNTMAEVMATATPALVVPRVGHREEQPRRARALSAAGALESCLFAEATPESLGDWFARWVGSTMSRGHIDRSGLHTVPRLAAELLGQVSAVPLATTTARPHPTLTEEARCAV</sequence>